<dbReference type="Proteomes" id="UP000319383">
    <property type="component" value="Chromosome"/>
</dbReference>
<dbReference type="AlphaFoldDB" id="A0A517ZIS3"/>
<keyword evidence="1" id="KW-0732">Signal</keyword>
<dbReference type="KEGG" id="sdyn:Mal52_08220"/>
<feature type="signal peptide" evidence="1">
    <location>
        <begin position="1"/>
        <end position="24"/>
    </location>
</feature>
<organism evidence="2 3">
    <name type="scientific">Symmachiella dynata</name>
    <dbReference type="NCBI Taxonomy" id="2527995"/>
    <lineage>
        <taxon>Bacteria</taxon>
        <taxon>Pseudomonadati</taxon>
        <taxon>Planctomycetota</taxon>
        <taxon>Planctomycetia</taxon>
        <taxon>Planctomycetales</taxon>
        <taxon>Planctomycetaceae</taxon>
        <taxon>Symmachiella</taxon>
    </lineage>
</organism>
<dbReference type="EMBL" id="CP036276">
    <property type="protein sequence ID" value="QDU42366.1"/>
    <property type="molecule type" value="Genomic_DNA"/>
</dbReference>
<dbReference type="RefSeq" id="WP_145374424.1">
    <property type="nucleotide sequence ID" value="NZ_CP036276.1"/>
</dbReference>
<evidence type="ECO:0000256" key="1">
    <source>
        <dbReference type="SAM" id="SignalP"/>
    </source>
</evidence>
<proteinExistence type="predicted"/>
<gene>
    <name evidence="2" type="ORF">Mal52_08220</name>
</gene>
<keyword evidence="3" id="KW-1185">Reference proteome</keyword>
<evidence type="ECO:0008006" key="4">
    <source>
        <dbReference type="Google" id="ProtNLM"/>
    </source>
</evidence>
<feature type="chain" id="PRO_5021937739" description="Glycosyl hydrolase family 98 putative carbohydrate-binding module domain-containing protein" evidence="1">
    <location>
        <begin position="25"/>
        <end position="597"/>
    </location>
</feature>
<evidence type="ECO:0000313" key="3">
    <source>
        <dbReference type="Proteomes" id="UP000319383"/>
    </source>
</evidence>
<reference evidence="2 3" key="1">
    <citation type="submission" date="2019-02" db="EMBL/GenBank/DDBJ databases">
        <title>Deep-cultivation of Planctomycetes and their phenomic and genomic characterization uncovers novel biology.</title>
        <authorList>
            <person name="Wiegand S."/>
            <person name="Jogler M."/>
            <person name="Boedeker C."/>
            <person name="Pinto D."/>
            <person name="Vollmers J."/>
            <person name="Rivas-Marin E."/>
            <person name="Kohn T."/>
            <person name="Peeters S.H."/>
            <person name="Heuer A."/>
            <person name="Rast P."/>
            <person name="Oberbeckmann S."/>
            <person name="Bunk B."/>
            <person name="Jeske O."/>
            <person name="Meyerdierks A."/>
            <person name="Storesund J.E."/>
            <person name="Kallscheuer N."/>
            <person name="Luecker S."/>
            <person name="Lage O.M."/>
            <person name="Pohl T."/>
            <person name="Merkel B.J."/>
            <person name="Hornburger P."/>
            <person name="Mueller R.-W."/>
            <person name="Bruemmer F."/>
            <person name="Labrenz M."/>
            <person name="Spormann A.M."/>
            <person name="Op den Camp H."/>
            <person name="Overmann J."/>
            <person name="Amann R."/>
            <person name="Jetten M.S.M."/>
            <person name="Mascher T."/>
            <person name="Medema M.H."/>
            <person name="Devos D.P."/>
            <person name="Kaster A.-K."/>
            <person name="Ovreas L."/>
            <person name="Rohde M."/>
            <person name="Galperin M.Y."/>
            <person name="Jogler C."/>
        </authorList>
    </citation>
    <scope>NUCLEOTIDE SEQUENCE [LARGE SCALE GENOMIC DNA]</scope>
    <source>
        <strain evidence="2 3">Mal52</strain>
    </source>
</reference>
<evidence type="ECO:0000313" key="2">
    <source>
        <dbReference type="EMBL" id="QDU42366.1"/>
    </source>
</evidence>
<accession>A0A517ZIS3</accession>
<sequence precursor="true">MSAPSYWSQCITLFLLLGAAFAGADVTAAEQSARLKDRRVIPGELRGKTPETLFFFSAADAAPIPLSKIQSISNQRPVSTVTARGALRRISLVSGESFSGEIVKWSPDSVELRLAGDDQVCTIPTDTVAAIFQPQGTVNLLYEDFEQEPLQWPPTENPRRDPQHSRSGKFSLLISSAAPPLHYQLPTPFSAGQVELSFHDYSTQDAGSIWIVEFRFETQLGERVLRTEIGPSQKAYALKAPLGPRFSHQQLRRTAGWHDLRVQFDSLDTMVLIDDAVLAAGPAMKGVLKSIRISPQKKAATDAQLRIDDLRITRFVASQQTELRAKTQDVLIMATGDEIFGSIVQVNATQVRMQGKFGAVDVPWSELRGLLRREAEPTFPPMSGAAARIQIRAASAIPQAPSEFLTVALESATADEVTWTHPLLGRQRWPWKRIQKIEPIFVGQYQLLFPGIRHLGDELRPQFRRSHPSGDPLSVDFSLDELPTAPVYVSLSVAQLEPSGPETPPGRPFLDELRAGHLGTYLSINGHPQGSLNERINFRTDVDKPDRLRIPIPIKALQVGKNRIEIRQHPSMRDATDFDDCEVSHIALEIERPAATH</sequence>
<protein>
    <recommendedName>
        <fullName evidence="4">Glycosyl hydrolase family 98 putative carbohydrate-binding module domain-containing protein</fullName>
    </recommendedName>
</protein>
<name>A0A517ZIS3_9PLAN</name>